<accession>A0A501PIU9</accession>
<keyword evidence="2 7" id="KW-0812">Transmembrane</keyword>
<dbReference type="PROSITE" id="PS50893">
    <property type="entry name" value="ABC_TRANSPORTER_2"/>
    <property type="match status" value="1"/>
</dbReference>
<comment type="subcellular location">
    <subcellularLocation>
        <location evidence="1">Cell membrane</location>
        <topology evidence="1">Multi-pass membrane protein</topology>
    </subcellularLocation>
</comment>
<evidence type="ECO:0000256" key="4">
    <source>
        <dbReference type="ARBA" id="ARBA00022840"/>
    </source>
</evidence>
<sequence length="732" mass="79647">MNKELYSPEKTMAWLNNRLSGIFPNVRRLSRRELAVLKGEYPDLLQQGEPAYRVALQKCLVDVLGRALSVRAGSWTRSLQETDLPCLMVSPAGQISLVFEFSPTRGWGLEDVSSREYVSEFPDGAEFCRIFDPGVGANGSFSAKKLFKQALRERRRVFVFSALAASMVSFLALGTSLYSMQVYDRVIPTQGYSTLIVLTIGVGIAIFLEFVLKLTRSAILEAAIRDVDSEVSHGVFKRLLTIRLDQFPASVGTLAAQLRSYETIRTFYFAATLYAIDIPFALLFLCVVFFLAGPVLVGIILSFVVLAVAVGMLSRTQIVKHTRTGTASSNRKLGLLVEAVEGAEVIKATGAGWLAQIKWGSLSQDAISDDLKVRRYQELASFASASMQQLSYTLLVASGAFIAITDGTITMGGLIACAILSGRILTPIGMLPGLIVQWAHARMAMENLEKVFALRNDNDTCNQPLVPERLHGGYELEGIRFTYAAGGQPFSIDKLEIKPGEKVALLGPIGAGKSTLLKLLAGVYAPKDGRVLLDRLDIQQISRPHLSEVVGYLPQEVRLFAGTLRENLLLGMSDISEEQLVAAATATGLMPFISSHPQGLDLTITEGGNGVSRGQKQLIAFTRLLLSHPEVWLLDEPTASMDDGSERSCLMALRQMISPENTLVLVTHKPALLNLVQRIIVVTSAGVVMDGPRDMVIARLQQNHQAATGPVNQDVKDENGGERHVVAQGGAE</sequence>
<evidence type="ECO:0000256" key="7">
    <source>
        <dbReference type="SAM" id="Phobius"/>
    </source>
</evidence>
<dbReference type="SUPFAM" id="SSF52540">
    <property type="entry name" value="P-loop containing nucleoside triphosphate hydrolases"/>
    <property type="match status" value="1"/>
</dbReference>
<dbReference type="RefSeq" id="WP_139940691.1">
    <property type="nucleotide sequence ID" value="NZ_JBHSYP010000009.1"/>
</dbReference>
<feature type="transmembrane region" description="Helical" evidence="7">
    <location>
        <begin position="296"/>
        <end position="313"/>
    </location>
</feature>
<comment type="caution">
    <text evidence="10">The sequence shown here is derived from an EMBL/GenBank/DDBJ whole genome shotgun (WGS) entry which is preliminary data.</text>
</comment>
<dbReference type="PANTHER" id="PTHR43394">
    <property type="entry name" value="ATP-DEPENDENT PERMEASE MDL1, MITOCHONDRIAL"/>
    <property type="match status" value="1"/>
</dbReference>
<gene>
    <name evidence="10" type="ORF">FIV46_09490</name>
</gene>
<dbReference type="InterPro" id="IPR027417">
    <property type="entry name" value="P-loop_NTPase"/>
</dbReference>
<evidence type="ECO:0000256" key="6">
    <source>
        <dbReference type="ARBA" id="ARBA00023136"/>
    </source>
</evidence>
<dbReference type="EMBL" id="VFIY01000009">
    <property type="protein sequence ID" value="TPD60027.1"/>
    <property type="molecule type" value="Genomic_DNA"/>
</dbReference>
<evidence type="ECO:0000259" key="9">
    <source>
        <dbReference type="PROSITE" id="PS50929"/>
    </source>
</evidence>
<feature type="transmembrane region" description="Helical" evidence="7">
    <location>
        <begin position="267"/>
        <end position="290"/>
    </location>
</feature>
<keyword evidence="5 7" id="KW-1133">Transmembrane helix</keyword>
<evidence type="ECO:0000259" key="8">
    <source>
        <dbReference type="PROSITE" id="PS50893"/>
    </source>
</evidence>
<dbReference type="InterPro" id="IPR003439">
    <property type="entry name" value="ABC_transporter-like_ATP-bd"/>
</dbReference>
<proteinExistence type="predicted"/>
<organism evidence="10 11">
    <name type="scientific">Emcibacter nanhaiensis</name>
    <dbReference type="NCBI Taxonomy" id="1505037"/>
    <lineage>
        <taxon>Bacteria</taxon>
        <taxon>Pseudomonadati</taxon>
        <taxon>Pseudomonadota</taxon>
        <taxon>Alphaproteobacteria</taxon>
        <taxon>Emcibacterales</taxon>
        <taxon>Emcibacteraceae</taxon>
        <taxon>Emcibacter</taxon>
    </lineage>
</organism>
<dbReference type="Pfam" id="PF00005">
    <property type="entry name" value="ABC_tran"/>
    <property type="match status" value="1"/>
</dbReference>
<dbReference type="GO" id="GO:0005886">
    <property type="term" value="C:plasma membrane"/>
    <property type="evidence" value="ECO:0007669"/>
    <property type="project" value="UniProtKB-SubCell"/>
</dbReference>
<dbReference type="InterPro" id="IPR003593">
    <property type="entry name" value="AAA+_ATPase"/>
</dbReference>
<protein>
    <submittedName>
        <fullName evidence="10">ATP-binding cassette domain-containing protein</fullName>
    </submittedName>
</protein>
<dbReference type="PANTHER" id="PTHR43394:SF1">
    <property type="entry name" value="ATP-BINDING CASSETTE SUB-FAMILY B MEMBER 10, MITOCHONDRIAL"/>
    <property type="match status" value="1"/>
</dbReference>
<evidence type="ECO:0000313" key="10">
    <source>
        <dbReference type="EMBL" id="TPD60027.1"/>
    </source>
</evidence>
<dbReference type="OrthoDB" id="5288711at2"/>
<feature type="transmembrane region" description="Helical" evidence="7">
    <location>
        <begin position="192"/>
        <end position="212"/>
    </location>
</feature>
<dbReference type="AlphaFoldDB" id="A0A501PIU9"/>
<name>A0A501PIU9_9PROT</name>
<keyword evidence="11" id="KW-1185">Reference proteome</keyword>
<dbReference type="SUPFAM" id="SSF90123">
    <property type="entry name" value="ABC transporter transmembrane region"/>
    <property type="match status" value="1"/>
</dbReference>
<keyword evidence="6 7" id="KW-0472">Membrane</keyword>
<evidence type="ECO:0000256" key="5">
    <source>
        <dbReference type="ARBA" id="ARBA00022989"/>
    </source>
</evidence>
<dbReference type="InterPro" id="IPR039421">
    <property type="entry name" value="Type_1_exporter"/>
</dbReference>
<evidence type="ECO:0000256" key="2">
    <source>
        <dbReference type="ARBA" id="ARBA00022692"/>
    </source>
</evidence>
<dbReference type="Gene3D" id="3.40.50.300">
    <property type="entry name" value="P-loop containing nucleotide triphosphate hydrolases"/>
    <property type="match status" value="1"/>
</dbReference>
<dbReference type="GO" id="GO:0015421">
    <property type="term" value="F:ABC-type oligopeptide transporter activity"/>
    <property type="evidence" value="ECO:0007669"/>
    <property type="project" value="TreeGrafter"/>
</dbReference>
<dbReference type="GO" id="GO:0016887">
    <property type="term" value="F:ATP hydrolysis activity"/>
    <property type="evidence" value="ECO:0007669"/>
    <property type="project" value="InterPro"/>
</dbReference>
<dbReference type="PROSITE" id="PS50929">
    <property type="entry name" value="ABC_TM1F"/>
    <property type="match status" value="1"/>
</dbReference>
<feature type="domain" description="ABC transmembrane type-1" evidence="9">
    <location>
        <begin position="159"/>
        <end position="440"/>
    </location>
</feature>
<dbReference type="GO" id="GO:0005524">
    <property type="term" value="F:ATP binding"/>
    <property type="evidence" value="ECO:0007669"/>
    <property type="project" value="UniProtKB-KW"/>
</dbReference>
<evidence type="ECO:0000256" key="1">
    <source>
        <dbReference type="ARBA" id="ARBA00004651"/>
    </source>
</evidence>
<dbReference type="InterPro" id="IPR011527">
    <property type="entry name" value="ABC1_TM_dom"/>
</dbReference>
<dbReference type="InterPro" id="IPR036640">
    <property type="entry name" value="ABC1_TM_sf"/>
</dbReference>
<reference evidence="11" key="1">
    <citation type="submission" date="2019-06" db="EMBL/GenBank/DDBJ databases">
        <title>The complete genome of Emcibacter congregatus ZYLT.</title>
        <authorList>
            <person name="Zhao Z."/>
        </authorList>
    </citation>
    <scope>NUCLEOTIDE SEQUENCE [LARGE SCALE GENOMIC DNA]</scope>
    <source>
        <strain evidence="11">MCCC 1A06723</strain>
    </source>
</reference>
<evidence type="ECO:0000313" key="11">
    <source>
        <dbReference type="Proteomes" id="UP000319148"/>
    </source>
</evidence>
<keyword evidence="4 10" id="KW-0067">ATP-binding</keyword>
<feature type="transmembrane region" description="Helical" evidence="7">
    <location>
        <begin position="157"/>
        <end position="180"/>
    </location>
</feature>
<evidence type="ECO:0000256" key="3">
    <source>
        <dbReference type="ARBA" id="ARBA00022741"/>
    </source>
</evidence>
<dbReference type="SMART" id="SM00382">
    <property type="entry name" value="AAA"/>
    <property type="match status" value="1"/>
</dbReference>
<dbReference type="Proteomes" id="UP000319148">
    <property type="component" value="Unassembled WGS sequence"/>
</dbReference>
<keyword evidence="3" id="KW-0547">Nucleotide-binding</keyword>
<dbReference type="Pfam" id="PF00664">
    <property type="entry name" value="ABC_membrane"/>
    <property type="match status" value="1"/>
</dbReference>
<feature type="domain" description="ABC transporter" evidence="8">
    <location>
        <begin position="474"/>
        <end position="709"/>
    </location>
</feature>
<dbReference type="Gene3D" id="1.20.1560.10">
    <property type="entry name" value="ABC transporter type 1, transmembrane domain"/>
    <property type="match status" value="1"/>
</dbReference>